<keyword evidence="3" id="KW-1185">Reference proteome</keyword>
<evidence type="ECO:0000313" key="3">
    <source>
        <dbReference type="Proteomes" id="UP000717634"/>
    </source>
</evidence>
<gene>
    <name evidence="2" type="ORF">HBN54_004105</name>
</gene>
<accession>A0ABX1HMK6</accession>
<dbReference type="Pfam" id="PF00535">
    <property type="entry name" value="Glycos_transf_2"/>
    <property type="match status" value="1"/>
</dbReference>
<dbReference type="SUPFAM" id="SSF53448">
    <property type="entry name" value="Nucleotide-diphospho-sugar transferases"/>
    <property type="match status" value="1"/>
</dbReference>
<dbReference type="Gene3D" id="3.90.550.10">
    <property type="entry name" value="Spore Coat Polysaccharide Biosynthesis Protein SpsA, Chain A"/>
    <property type="match status" value="1"/>
</dbReference>
<protein>
    <submittedName>
        <fullName evidence="2">GT2 family glycosyltransferase</fullName>
    </submittedName>
</protein>
<evidence type="ECO:0000259" key="1">
    <source>
        <dbReference type="Pfam" id="PF00535"/>
    </source>
</evidence>
<dbReference type="EMBL" id="JAAVTK010000017">
    <property type="protein sequence ID" value="NKI91486.1"/>
    <property type="molecule type" value="Genomic_DNA"/>
</dbReference>
<dbReference type="InterPro" id="IPR001173">
    <property type="entry name" value="Glyco_trans_2-like"/>
</dbReference>
<comment type="caution">
    <text evidence="2">The sequence shown here is derived from an EMBL/GenBank/DDBJ whole genome shotgun (WGS) entry which is preliminary data.</text>
</comment>
<dbReference type="PANTHER" id="PTHR22916">
    <property type="entry name" value="GLYCOSYLTRANSFERASE"/>
    <property type="match status" value="1"/>
</dbReference>
<feature type="domain" description="Glycosyltransferase 2-like" evidence="1">
    <location>
        <begin position="9"/>
        <end position="82"/>
    </location>
</feature>
<organism evidence="2 3">
    <name type="scientific">Hymenobacter artigasi</name>
    <dbReference type="NCBI Taxonomy" id="2719616"/>
    <lineage>
        <taxon>Bacteria</taxon>
        <taxon>Pseudomonadati</taxon>
        <taxon>Bacteroidota</taxon>
        <taxon>Cytophagia</taxon>
        <taxon>Cytophagales</taxon>
        <taxon>Hymenobacteraceae</taxon>
        <taxon>Hymenobacter</taxon>
    </lineage>
</organism>
<reference evidence="2 3" key="1">
    <citation type="submission" date="2020-03" db="EMBL/GenBank/DDBJ databases">
        <title>Genomic Encyclopedia of Type Strains, Phase IV (KMG-V): Genome sequencing to study the core and pangenomes of soil and plant-associated prokaryotes.</title>
        <authorList>
            <person name="Whitman W."/>
        </authorList>
    </citation>
    <scope>NUCLEOTIDE SEQUENCE [LARGE SCALE GENOMIC DNA]</scope>
    <source>
        <strain evidence="2 3">1B</strain>
    </source>
</reference>
<dbReference type="PANTHER" id="PTHR22916:SF3">
    <property type="entry name" value="UDP-GLCNAC:BETAGAL BETA-1,3-N-ACETYLGLUCOSAMINYLTRANSFERASE-LIKE PROTEIN 1"/>
    <property type="match status" value="1"/>
</dbReference>
<dbReference type="InterPro" id="IPR029044">
    <property type="entry name" value="Nucleotide-diphossugar_trans"/>
</dbReference>
<dbReference type="RefSeq" id="WP_168675049.1">
    <property type="nucleotide sequence ID" value="NZ_JAAVTK010000017.1"/>
</dbReference>
<evidence type="ECO:0000313" key="2">
    <source>
        <dbReference type="EMBL" id="NKI91486.1"/>
    </source>
</evidence>
<sequence length="129" mass="14378">MSSPSPTVSVCCITYNHEAYLAQAIESVLVQQTDFAVEMVIGEDCSTDSTRRIAQEYEHKYPERIRVLTPAHNLGIMPSLMATMASRTGAPYPISESASRQALCLPFYQELESEQVRRIARLLRQALAA</sequence>
<dbReference type="Proteomes" id="UP000717634">
    <property type="component" value="Unassembled WGS sequence"/>
</dbReference>
<name>A0ABX1HMK6_9BACT</name>
<proteinExistence type="predicted"/>